<dbReference type="InterPro" id="IPR015854">
    <property type="entry name" value="ABC_transpr_LolD-like"/>
</dbReference>
<accession>A0A853JGZ5</accession>
<evidence type="ECO:0000259" key="1">
    <source>
        <dbReference type="PROSITE" id="PS50893"/>
    </source>
</evidence>
<proteinExistence type="predicted"/>
<dbReference type="InterPro" id="IPR016181">
    <property type="entry name" value="Acyl_CoA_acyltransferase"/>
</dbReference>
<dbReference type="GO" id="GO:0005886">
    <property type="term" value="C:plasma membrane"/>
    <property type="evidence" value="ECO:0007669"/>
    <property type="project" value="TreeGrafter"/>
</dbReference>
<reference evidence="2 3" key="1">
    <citation type="submission" date="2020-07" db="EMBL/GenBank/DDBJ databases">
        <title>Luteimonas sp. SJ-92.</title>
        <authorList>
            <person name="Huang X.-X."/>
            <person name="Xu L."/>
            <person name="Sun J.-Q."/>
        </authorList>
    </citation>
    <scope>NUCLEOTIDE SEQUENCE [LARGE SCALE GENOMIC DNA]</scope>
    <source>
        <strain evidence="2 3">SJ-92</strain>
    </source>
</reference>
<protein>
    <submittedName>
        <fullName evidence="2">ATP-binding cassette domain-containing protein</fullName>
    </submittedName>
</protein>
<keyword evidence="2" id="KW-0067">ATP-binding</keyword>
<keyword evidence="3" id="KW-1185">Reference proteome</keyword>
<dbReference type="SUPFAM" id="SSF55729">
    <property type="entry name" value="Acyl-CoA N-acyltransferases (Nat)"/>
    <property type="match status" value="1"/>
</dbReference>
<dbReference type="Proteomes" id="UP000578091">
    <property type="component" value="Unassembled WGS sequence"/>
</dbReference>
<dbReference type="InterPro" id="IPR027417">
    <property type="entry name" value="P-loop_NTPase"/>
</dbReference>
<organism evidence="2 3">
    <name type="scientific">Luteimonas salinisoli</name>
    <dbReference type="NCBI Taxonomy" id="2752307"/>
    <lineage>
        <taxon>Bacteria</taxon>
        <taxon>Pseudomonadati</taxon>
        <taxon>Pseudomonadota</taxon>
        <taxon>Gammaproteobacteria</taxon>
        <taxon>Lysobacterales</taxon>
        <taxon>Lysobacteraceae</taxon>
        <taxon>Luteimonas</taxon>
    </lineage>
</organism>
<dbReference type="PANTHER" id="PTHR24220">
    <property type="entry name" value="IMPORT ATP-BINDING PROTEIN"/>
    <property type="match status" value="1"/>
</dbReference>
<dbReference type="SUPFAM" id="SSF52540">
    <property type="entry name" value="P-loop containing nucleoside triphosphate hydrolases"/>
    <property type="match status" value="1"/>
</dbReference>
<gene>
    <name evidence="2" type="ORF">H0E84_15220</name>
</gene>
<name>A0A853JGZ5_9GAMM</name>
<evidence type="ECO:0000313" key="3">
    <source>
        <dbReference type="Proteomes" id="UP000578091"/>
    </source>
</evidence>
<dbReference type="Gene3D" id="3.40.50.300">
    <property type="entry name" value="P-loop containing nucleotide triphosphate hydrolases"/>
    <property type="match status" value="1"/>
</dbReference>
<dbReference type="GO" id="GO:0022857">
    <property type="term" value="F:transmembrane transporter activity"/>
    <property type="evidence" value="ECO:0007669"/>
    <property type="project" value="TreeGrafter"/>
</dbReference>
<dbReference type="PROSITE" id="PS50893">
    <property type="entry name" value="ABC_TRANSPORTER_2"/>
    <property type="match status" value="1"/>
</dbReference>
<dbReference type="RefSeq" id="WP_180679496.1">
    <property type="nucleotide sequence ID" value="NZ_JACCKA010000085.1"/>
</dbReference>
<dbReference type="EMBL" id="JACCKA010000085">
    <property type="protein sequence ID" value="NZA27730.1"/>
    <property type="molecule type" value="Genomic_DNA"/>
</dbReference>
<dbReference type="Gene3D" id="3.40.630.30">
    <property type="match status" value="1"/>
</dbReference>
<comment type="caution">
    <text evidence="2">The sequence shown here is derived from an EMBL/GenBank/DDBJ whole genome shotgun (WGS) entry which is preliminary data.</text>
</comment>
<dbReference type="GO" id="GO:0005524">
    <property type="term" value="F:ATP binding"/>
    <property type="evidence" value="ECO:0007669"/>
    <property type="project" value="UniProtKB-KW"/>
</dbReference>
<dbReference type="AlphaFoldDB" id="A0A853JGZ5"/>
<dbReference type="Pfam" id="PF00005">
    <property type="entry name" value="ABC_tran"/>
    <property type="match status" value="1"/>
</dbReference>
<sequence>MVNLKSDVAKSGLQVVSVSTKGIRKRAIVKGRKTNTPLDLHRFAMIGENDRIVIGDGIEKRIWVIGEKKQLIDVSPHFSWQTKHIFAGNEVELRISELSSDSDFREYISLESFHYKGVDLSQDPSSADKPTRKGTGGRRAVLLMQIKLHSRWISAGYIEIQMPLMMAKPRHNAFSRPFSHRERAVEWKSWQKGGQSLVNRIARIARVVVNPELRGANLSSALVNAAIKFSRERWHIGGKRPLFLEISAEMLRHIDFVSGCGFHYLGDTEGNRTRLAKDLVSIKNGAKGSSGIMSLQRKYHAFFESYRDRTGLTFEDLRSRLAEVLQYEDPWKHMDLEEWLALRPVIRSPIPYYMIGLDEASDAYVREAAYTRKKNGSASPQRSIDEIHVSNLEVNSKFKIPMTQHSRLIMDGFGITTKTIRTRIIGPLSFSAAAGTVNFVAGSSGCGKSLLLASLDPRWKSKSAVKTGEVSPKRYRVGWLEQPPSEASLFEHLSNKHGPERTFDALARVGLTEALLFLKPFEMLSRGQRYRAMLADLLLGDADVWLLDEFCSDLDPFTAKIVAHKLRETVQAEGRIAFVAAANHSHFISALRPHKVLFLSTGGGSEDLTWKEYSHGILQ</sequence>
<evidence type="ECO:0000313" key="2">
    <source>
        <dbReference type="EMBL" id="NZA27730.1"/>
    </source>
</evidence>
<dbReference type="GO" id="GO:0016887">
    <property type="term" value="F:ATP hydrolysis activity"/>
    <property type="evidence" value="ECO:0007669"/>
    <property type="project" value="InterPro"/>
</dbReference>
<keyword evidence="2" id="KW-0547">Nucleotide-binding</keyword>
<dbReference type="InterPro" id="IPR003439">
    <property type="entry name" value="ABC_transporter-like_ATP-bd"/>
</dbReference>
<feature type="domain" description="ABC transporter" evidence="1">
    <location>
        <begin position="410"/>
        <end position="618"/>
    </location>
</feature>